<evidence type="ECO:0000313" key="9">
    <source>
        <dbReference type="Proteomes" id="UP001275315"/>
    </source>
</evidence>
<sequence>MKKIKLYSKQFLYIIIIVLIVVISTVSYTFSTMTEAKQQVTQDITDFARGTYDILIRPPNARTQIEKQLHVIEENYLGIGDGGITLKQWESIKNHPQVEIAAPVASIGLFTARERTWMMEKLEEEATYYEVTYQTDDGVNKYVTDKEFVYDFGNKVEDFLTFASSLDVDSNYLGGEIASFNFPSSFHQVVAIDPNEEGELTKYDFTPLTEQVYDSEAYENGSYSIPIMSLRDVSVPVTIQFTIDNLKDVTKEELEVWESKFVEGAKYLTLHQNPTLYHEIVEQYISKKRMNAEKTFELVPEKTHSPFQQKLLYLDEDMKLALEEDMFSKDGPVGGTFHWHSQRIGYRLAPVKYEIREDNTTFVKQTGVDKLYGVPTYRDMEEIEFYQLDENDNLAINNDEFFGFVENGTFSIKENTKTLASAPLGIYGSEAPRLASDESVTLHPSAVPGSFITTPAHGLISIEHAEKAKGEAPIDAIRVKIAGITGYDKQAATLIRELAEAWEKEGFTVDIVAGASLQDMTVEVEGLGKVIQPFTTLGAADTVLSSWNVLQVVLTVLYSLVALTFIGFTFFNLLADRKKDEQLLARLGWSEKLIRRIRYQEWAWMIGLPVMVVVIGFTVFGFWQGQWQPLVYSFIVSGICFLLYVIAELAQGRKHERQTRSHRKNITTQNIWFYRFNLLASCVQLILITILTSFLPFFIQQNVRTTTETRLGTYIHGEIEGMFIIVLVLLYTLSLITVYQSLQRLWEKRKAEINLFLYLGWGRRAIRRYFMKEVLIWAGLTSFIGYLISMIITAILVEVNVMTVLLGLTGIVLVLAITLVGALYSLQRAESKGGDKLANKAS</sequence>
<feature type="transmembrane region" description="Helical" evidence="6">
    <location>
        <begin position="552"/>
        <end position="574"/>
    </location>
</feature>
<dbReference type="Pfam" id="PF02687">
    <property type="entry name" value="FtsX"/>
    <property type="match status" value="1"/>
</dbReference>
<protein>
    <submittedName>
        <fullName evidence="8">FtsX-like permease family protein</fullName>
    </submittedName>
</protein>
<dbReference type="RefSeq" id="WP_320378388.1">
    <property type="nucleotide sequence ID" value="NZ_JAWDIQ010000001.1"/>
</dbReference>
<feature type="transmembrane region" description="Helical" evidence="6">
    <location>
        <begin position="629"/>
        <end position="650"/>
    </location>
</feature>
<name>A0ABU5CMJ1_9BACI</name>
<keyword evidence="2" id="KW-1003">Cell membrane</keyword>
<gene>
    <name evidence="8" type="ORF">RWD45_01895</name>
</gene>
<keyword evidence="3 6" id="KW-0812">Transmembrane</keyword>
<dbReference type="EMBL" id="JAWDIQ010000001">
    <property type="protein sequence ID" value="MDY0407584.1"/>
    <property type="molecule type" value="Genomic_DNA"/>
</dbReference>
<feature type="transmembrane region" description="Helical" evidence="6">
    <location>
        <begin position="602"/>
        <end position="623"/>
    </location>
</feature>
<proteinExistence type="predicted"/>
<dbReference type="InterPro" id="IPR003838">
    <property type="entry name" value="ABC3_permease_C"/>
</dbReference>
<feature type="transmembrane region" description="Helical" evidence="6">
    <location>
        <begin position="774"/>
        <end position="797"/>
    </location>
</feature>
<evidence type="ECO:0000256" key="5">
    <source>
        <dbReference type="ARBA" id="ARBA00023136"/>
    </source>
</evidence>
<keyword evidence="9" id="KW-1185">Reference proteome</keyword>
<evidence type="ECO:0000256" key="1">
    <source>
        <dbReference type="ARBA" id="ARBA00004651"/>
    </source>
</evidence>
<evidence type="ECO:0000259" key="7">
    <source>
        <dbReference type="Pfam" id="PF02687"/>
    </source>
</evidence>
<evidence type="ECO:0000256" key="2">
    <source>
        <dbReference type="ARBA" id="ARBA00022475"/>
    </source>
</evidence>
<keyword evidence="4 6" id="KW-1133">Transmembrane helix</keyword>
<feature type="transmembrane region" description="Helical" evidence="6">
    <location>
        <begin position="803"/>
        <end position="826"/>
    </location>
</feature>
<feature type="transmembrane region" description="Helical" evidence="6">
    <location>
        <begin position="671"/>
        <end position="699"/>
    </location>
</feature>
<comment type="caution">
    <text evidence="8">The sequence shown here is derived from an EMBL/GenBank/DDBJ whole genome shotgun (WGS) entry which is preliminary data.</text>
</comment>
<feature type="transmembrane region" description="Helical" evidence="6">
    <location>
        <begin position="12"/>
        <end position="30"/>
    </location>
</feature>
<feature type="domain" description="ABC3 transporter permease C-terminal" evidence="7">
    <location>
        <begin position="724"/>
        <end position="827"/>
    </location>
</feature>
<evidence type="ECO:0000256" key="4">
    <source>
        <dbReference type="ARBA" id="ARBA00022989"/>
    </source>
</evidence>
<feature type="transmembrane region" description="Helical" evidence="6">
    <location>
        <begin position="719"/>
        <end position="739"/>
    </location>
</feature>
<evidence type="ECO:0000313" key="8">
    <source>
        <dbReference type="EMBL" id="MDY0407584.1"/>
    </source>
</evidence>
<dbReference type="Proteomes" id="UP001275315">
    <property type="component" value="Unassembled WGS sequence"/>
</dbReference>
<evidence type="ECO:0000256" key="6">
    <source>
        <dbReference type="SAM" id="Phobius"/>
    </source>
</evidence>
<comment type="subcellular location">
    <subcellularLocation>
        <location evidence="1">Cell membrane</location>
        <topology evidence="1">Multi-pass membrane protein</topology>
    </subcellularLocation>
</comment>
<keyword evidence="5 6" id="KW-0472">Membrane</keyword>
<accession>A0ABU5CMJ1</accession>
<evidence type="ECO:0000256" key="3">
    <source>
        <dbReference type="ARBA" id="ARBA00022692"/>
    </source>
</evidence>
<organism evidence="8 9">
    <name type="scientific">Paracerasibacillus soli</name>
    <dbReference type="NCBI Taxonomy" id="480284"/>
    <lineage>
        <taxon>Bacteria</taxon>
        <taxon>Bacillati</taxon>
        <taxon>Bacillota</taxon>
        <taxon>Bacilli</taxon>
        <taxon>Bacillales</taxon>
        <taxon>Bacillaceae</taxon>
        <taxon>Paracerasibacillus</taxon>
    </lineage>
</organism>
<reference evidence="8 9" key="1">
    <citation type="submission" date="2023-10" db="EMBL/GenBank/DDBJ databases">
        <title>Virgibacillus soli CC-YMP-6 genome.</title>
        <authorList>
            <person name="Miliotis G."/>
            <person name="Sengupta P."/>
            <person name="Hameed A."/>
            <person name="Chuvochina M."/>
            <person name="Mcdonagh F."/>
            <person name="Simpson A.C."/>
            <person name="Singh N.K."/>
            <person name="Rekha P.D."/>
            <person name="Raman K."/>
            <person name="Hugenholtz P."/>
            <person name="Venkateswaran K."/>
        </authorList>
    </citation>
    <scope>NUCLEOTIDE SEQUENCE [LARGE SCALE GENOMIC DNA]</scope>
    <source>
        <strain evidence="8 9">CC-YMP-6</strain>
    </source>
</reference>